<dbReference type="AlphaFoldDB" id="A0A7W5UMX6"/>
<reference evidence="3 4" key="1">
    <citation type="submission" date="2020-08" db="EMBL/GenBank/DDBJ databases">
        <title>Genomic Encyclopedia of Type Strains, Phase IV (KMG-IV): sequencing the most valuable type-strain genomes for metagenomic binning, comparative biology and taxonomic classification.</title>
        <authorList>
            <person name="Goeker M."/>
        </authorList>
    </citation>
    <scope>NUCLEOTIDE SEQUENCE [LARGE SCALE GENOMIC DNA]</scope>
    <source>
        <strain evidence="3 4">DSM 22548</strain>
    </source>
</reference>
<protein>
    <recommendedName>
        <fullName evidence="2">Putative carbohydrate metabolism domain-containing protein</fullName>
    </recommendedName>
</protein>
<dbReference type="PROSITE" id="PS51257">
    <property type="entry name" value="PROKAR_LIPOPROTEIN"/>
    <property type="match status" value="1"/>
</dbReference>
<gene>
    <name evidence="3" type="ORF">FHS60_001430</name>
</gene>
<sequence>MTIKLISALAASSLLLFSSCIREEALSPECDITSVSQEWLNSKGAGLILGTPVIKQATPASITLFINKKDDRVKALNPQFTISAGATLLYKDNNTRVPFDSAAYHDFSESQTYSVRSADGHFTKDYVVSFEVPQPLDSCDFEDFAYNNNRHQYMTLLQRQEDGSVNSNIWSSGNAGYNLTGMAASPTDFPTSFVSGGHKGLAAKLVTRSTGTFGMLTRPPMPIAAGNLFIGTFNLNKAMLAPLEATRFGLQIVKGEPLKLSGWYKYKAGAEFTDRNKTVDASRRDTADIYAVLFEVDPDNFQSLNGANVLSSERIVSIARIANPGEPSTWTYFEEPFRPMNGKTFDTARLKHNGYAISVVMTSSRLGAYFEGAVGSTLWVDDIKVTYK</sequence>
<organism evidence="3 4">
    <name type="scientific">Alloprevotella rava</name>
    <dbReference type="NCBI Taxonomy" id="671218"/>
    <lineage>
        <taxon>Bacteria</taxon>
        <taxon>Pseudomonadati</taxon>
        <taxon>Bacteroidota</taxon>
        <taxon>Bacteroidia</taxon>
        <taxon>Bacteroidales</taxon>
        <taxon>Prevotellaceae</taxon>
        <taxon>Alloprevotella</taxon>
    </lineage>
</organism>
<dbReference type="InterPro" id="IPR038653">
    <property type="entry name" value="Put_CMD_sf"/>
</dbReference>
<name>A0A7W5UMX6_9BACT</name>
<evidence type="ECO:0000313" key="3">
    <source>
        <dbReference type="EMBL" id="MBB3702957.1"/>
    </source>
</evidence>
<feature type="chain" id="PRO_5030761794" description="Putative carbohydrate metabolism domain-containing protein" evidence="1">
    <location>
        <begin position="23"/>
        <end position="388"/>
    </location>
</feature>
<feature type="domain" description="Putative carbohydrate metabolism" evidence="2">
    <location>
        <begin position="140"/>
        <end position="385"/>
    </location>
</feature>
<dbReference type="RefSeq" id="WP_183696785.1">
    <property type="nucleotide sequence ID" value="NZ_JACICA010000006.1"/>
</dbReference>
<evidence type="ECO:0000313" key="4">
    <source>
        <dbReference type="Proteomes" id="UP000541425"/>
    </source>
</evidence>
<dbReference type="EMBL" id="JACICA010000006">
    <property type="protein sequence ID" value="MBB3702957.1"/>
    <property type="molecule type" value="Genomic_DNA"/>
</dbReference>
<evidence type="ECO:0000259" key="2">
    <source>
        <dbReference type="Pfam" id="PF13201"/>
    </source>
</evidence>
<feature type="signal peptide" evidence="1">
    <location>
        <begin position="1"/>
        <end position="22"/>
    </location>
</feature>
<dbReference type="Proteomes" id="UP000541425">
    <property type="component" value="Unassembled WGS sequence"/>
</dbReference>
<dbReference type="Gene3D" id="2.60.120.890">
    <property type="entry name" value="BT2081, beta-jelly-roll domain"/>
    <property type="match status" value="1"/>
</dbReference>
<accession>A0A7W5UMX6</accession>
<evidence type="ECO:0000256" key="1">
    <source>
        <dbReference type="SAM" id="SignalP"/>
    </source>
</evidence>
<dbReference type="Gene3D" id="2.60.40.2340">
    <property type="match status" value="1"/>
</dbReference>
<dbReference type="Pfam" id="PF13201">
    <property type="entry name" value="PCMD"/>
    <property type="match status" value="1"/>
</dbReference>
<comment type="caution">
    <text evidence="3">The sequence shown here is derived from an EMBL/GenBank/DDBJ whole genome shotgun (WGS) entry which is preliminary data.</text>
</comment>
<proteinExistence type="predicted"/>
<keyword evidence="1" id="KW-0732">Signal</keyword>
<dbReference type="InterPro" id="IPR025112">
    <property type="entry name" value="PCMD"/>
</dbReference>